<dbReference type="Proteomes" id="UP000646365">
    <property type="component" value="Unassembled WGS sequence"/>
</dbReference>
<organism evidence="5 6">
    <name type="scientific">Aliidongia dinghuensis</name>
    <dbReference type="NCBI Taxonomy" id="1867774"/>
    <lineage>
        <taxon>Bacteria</taxon>
        <taxon>Pseudomonadati</taxon>
        <taxon>Pseudomonadota</taxon>
        <taxon>Alphaproteobacteria</taxon>
        <taxon>Rhodospirillales</taxon>
        <taxon>Dongiaceae</taxon>
        <taxon>Aliidongia</taxon>
    </lineage>
</organism>
<feature type="domain" description="Carbohydrate kinase PfkB" evidence="4">
    <location>
        <begin position="59"/>
        <end position="317"/>
    </location>
</feature>
<dbReference type="Gene3D" id="3.40.1190.20">
    <property type="match status" value="1"/>
</dbReference>
<comment type="similarity">
    <text evidence="1">Belongs to the carbohydrate kinase PfkB family.</text>
</comment>
<dbReference type="InterPro" id="IPR002173">
    <property type="entry name" value="Carboh/pur_kinase_PfkB_CS"/>
</dbReference>
<dbReference type="PANTHER" id="PTHR43320">
    <property type="entry name" value="SUGAR KINASE"/>
    <property type="match status" value="1"/>
</dbReference>
<comment type="caution">
    <text evidence="5">The sequence shown here is derived from an EMBL/GenBank/DDBJ whole genome shotgun (WGS) entry which is preliminary data.</text>
</comment>
<sequence length="327" mass="33819">MTTAPFDVVGIGNAIVDVISQADDAFLAAHAMDKGAMMLIDEARAEAIYAAMGPGIEASGGSAGNTIAGLASLGGTAGYIGKVRDDLLGKVFRHDITAAGVTFPTPAAVDGPATARCLILVTPDAQRTMNTFLGACVGLSPADVDADFIQSAQVTYLEGYLYDPPLAQAAFRKAAEIAHAAGRKVSLSLSDSFCVHRHRQAFLDLVEGHVDVLFANEAELTALFETDDFDQAVARVRRMTELAAVTRSAKGSVIVSATEAVAVPAAPVARVVDTTGAGDLYAAGFLYGLTRNLPLAECGRIGSLAAAEIISHYGARPETSLAAHIKA</sequence>
<dbReference type="Gene3D" id="3.30.1110.10">
    <property type="match status" value="1"/>
</dbReference>
<keyword evidence="6" id="KW-1185">Reference proteome</keyword>
<keyword evidence="2" id="KW-0808">Transferase</keyword>
<dbReference type="PROSITE" id="PS00584">
    <property type="entry name" value="PFKB_KINASES_2"/>
    <property type="match status" value="1"/>
</dbReference>
<evidence type="ECO:0000256" key="2">
    <source>
        <dbReference type="ARBA" id="ARBA00022679"/>
    </source>
</evidence>
<evidence type="ECO:0000259" key="4">
    <source>
        <dbReference type="Pfam" id="PF00294"/>
    </source>
</evidence>
<dbReference type="CDD" id="cd01168">
    <property type="entry name" value="adenosine_kinase"/>
    <property type="match status" value="1"/>
</dbReference>
<dbReference type="EMBL" id="BMJQ01000012">
    <property type="protein sequence ID" value="GGF33284.1"/>
    <property type="molecule type" value="Genomic_DNA"/>
</dbReference>
<dbReference type="PANTHER" id="PTHR43320:SF3">
    <property type="entry name" value="CARBOHYDRATE KINASE PFKB DOMAIN-CONTAINING PROTEIN"/>
    <property type="match status" value="1"/>
</dbReference>
<accession>A0A8J2YWS1</accession>
<name>A0A8J2YWS1_9PROT</name>
<evidence type="ECO:0000313" key="6">
    <source>
        <dbReference type="Proteomes" id="UP000646365"/>
    </source>
</evidence>
<evidence type="ECO:0000313" key="5">
    <source>
        <dbReference type="EMBL" id="GGF33284.1"/>
    </source>
</evidence>
<evidence type="ECO:0000256" key="3">
    <source>
        <dbReference type="ARBA" id="ARBA00022777"/>
    </source>
</evidence>
<dbReference type="InterPro" id="IPR029056">
    <property type="entry name" value="Ribokinase-like"/>
</dbReference>
<keyword evidence="3 5" id="KW-0418">Kinase</keyword>
<dbReference type="GO" id="GO:0016301">
    <property type="term" value="F:kinase activity"/>
    <property type="evidence" value="ECO:0007669"/>
    <property type="project" value="UniProtKB-KW"/>
</dbReference>
<dbReference type="Pfam" id="PF00294">
    <property type="entry name" value="PfkB"/>
    <property type="match status" value="1"/>
</dbReference>
<evidence type="ECO:0000256" key="1">
    <source>
        <dbReference type="ARBA" id="ARBA00010688"/>
    </source>
</evidence>
<dbReference type="AlphaFoldDB" id="A0A8J2YWS1"/>
<gene>
    <name evidence="5" type="ORF">GCM10011611_44350</name>
</gene>
<dbReference type="SUPFAM" id="SSF53613">
    <property type="entry name" value="Ribokinase-like"/>
    <property type="match status" value="1"/>
</dbReference>
<protein>
    <submittedName>
        <fullName evidence="5">Adenosine kinase</fullName>
    </submittedName>
</protein>
<dbReference type="InterPro" id="IPR011611">
    <property type="entry name" value="PfkB_dom"/>
</dbReference>
<dbReference type="RefSeq" id="WP_189049871.1">
    <property type="nucleotide sequence ID" value="NZ_BMJQ01000012.1"/>
</dbReference>
<reference evidence="5" key="1">
    <citation type="journal article" date="2014" name="Int. J. Syst. Evol. Microbiol.">
        <title>Complete genome sequence of Corynebacterium casei LMG S-19264T (=DSM 44701T), isolated from a smear-ripened cheese.</title>
        <authorList>
            <consortium name="US DOE Joint Genome Institute (JGI-PGF)"/>
            <person name="Walter F."/>
            <person name="Albersmeier A."/>
            <person name="Kalinowski J."/>
            <person name="Ruckert C."/>
        </authorList>
    </citation>
    <scope>NUCLEOTIDE SEQUENCE</scope>
    <source>
        <strain evidence="5">CGMCC 1.15725</strain>
    </source>
</reference>
<reference evidence="5" key="2">
    <citation type="submission" date="2020-09" db="EMBL/GenBank/DDBJ databases">
        <authorList>
            <person name="Sun Q."/>
            <person name="Zhou Y."/>
        </authorList>
    </citation>
    <scope>NUCLEOTIDE SEQUENCE</scope>
    <source>
        <strain evidence="5">CGMCC 1.15725</strain>
    </source>
</reference>
<proteinExistence type="inferred from homology"/>
<dbReference type="InterPro" id="IPR052700">
    <property type="entry name" value="Carb_kinase_PfkB-like"/>
</dbReference>